<reference evidence="2 3" key="1">
    <citation type="submission" date="2019-09" db="EMBL/GenBank/DDBJ databases">
        <title>Draft genome sequences of 48 bacterial type strains from the CCUG.</title>
        <authorList>
            <person name="Tunovic T."/>
            <person name="Pineiro-Iglesias B."/>
            <person name="Unosson C."/>
            <person name="Inganas E."/>
            <person name="Ohlen M."/>
            <person name="Cardew S."/>
            <person name="Jensie-Markopoulos S."/>
            <person name="Salva-Serra F."/>
            <person name="Jaen-Luchoro D."/>
            <person name="Karlsson R."/>
            <person name="Svensson-Stadler L."/>
            <person name="Chun J."/>
            <person name="Moore E."/>
        </authorList>
    </citation>
    <scope>NUCLEOTIDE SEQUENCE [LARGE SCALE GENOMIC DNA]</scope>
    <source>
        <strain evidence="2 3">CCUG 54555</strain>
    </source>
</reference>
<protein>
    <submittedName>
        <fullName evidence="2">Uncharacterized protein</fullName>
    </submittedName>
</protein>
<dbReference type="EMBL" id="VZOJ01000024">
    <property type="protein sequence ID" value="KAB0642494.1"/>
    <property type="molecule type" value="Genomic_DNA"/>
</dbReference>
<sequence>MSQCNFIGALPRSAGAARGRNVRARRRARAGGHGRRSSRRRSADEHDDFAPRAFDAQREATPPRAALERGDALSAVARTVAEKLR</sequence>
<dbReference type="Proteomes" id="UP000430232">
    <property type="component" value="Unassembled WGS sequence"/>
</dbReference>
<name>A0A6H9TCT1_9BURK</name>
<accession>A0A6H9TCT1</accession>
<keyword evidence="3" id="KW-1185">Reference proteome</keyword>
<comment type="caution">
    <text evidence="2">The sequence shown here is derived from an EMBL/GenBank/DDBJ whole genome shotgun (WGS) entry which is preliminary data.</text>
</comment>
<evidence type="ECO:0000313" key="3">
    <source>
        <dbReference type="Proteomes" id="UP000430232"/>
    </source>
</evidence>
<feature type="region of interest" description="Disordered" evidence="1">
    <location>
        <begin position="1"/>
        <end position="67"/>
    </location>
</feature>
<gene>
    <name evidence="2" type="ORF">F7R21_11410</name>
</gene>
<evidence type="ECO:0000313" key="2">
    <source>
        <dbReference type="EMBL" id="KAB0642494.1"/>
    </source>
</evidence>
<organism evidence="2 3">
    <name type="scientific">Burkholderia latens</name>
    <dbReference type="NCBI Taxonomy" id="488446"/>
    <lineage>
        <taxon>Bacteria</taxon>
        <taxon>Pseudomonadati</taxon>
        <taxon>Pseudomonadota</taxon>
        <taxon>Betaproteobacteria</taxon>
        <taxon>Burkholderiales</taxon>
        <taxon>Burkholderiaceae</taxon>
        <taxon>Burkholderia</taxon>
        <taxon>Burkholderia cepacia complex</taxon>
    </lineage>
</organism>
<evidence type="ECO:0000256" key="1">
    <source>
        <dbReference type="SAM" id="MobiDB-lite"/>
    </source>
</evidence>
<proteinExistence type="predicted"/>
<dbReference type="OrthoDB" id="8582986at2"/>
<dbReference type="AlphaFoldDB" id="A0A6H9TCT1"/>
<feature type="compositionally biased region" description="Basic residues" evidence="1">
    <location>
        <begin position="20"/>
        <end position="40"/>
    </location>
</feature>
<feature type="compositionally biased region" description="Basic and acidic residues" evidence="1">
    <location>
        <begin position="41"/>
        <end position="58"/>
    </location>
</feature>